<comment type="caution">
    <text evidence="1">The sequence shown here is derived from an EMBL/GenBank/DDBJ whole genome shotgun (WGS) entry which is preliminary data.</text>
</comment>
<name>A0ACC3D0I0_9PEZI</name>
<accession>A0ACC3D0I0</accession>
<feature type="non-terminal residue" evidence="1">
    <location>
        <position position="1"/>
    </location>
</feature>
<evidence type="ECO:0000313" key="1">
    <source>
        <dbReference type="EMBL" id="KAK3060045.1"/>
    </source>
</evidence>
<gene>
    <name evidence="1" type="ORF">LTS18_009464</name>
</gene>
<reference evidence="1" key="1">
    <citation type="submission" date="2024-09" db="EMBL/GenBank/DDBJ databases">
        <title>Black Yeasts Isolated from many extreme environments.</title>
        <authorList>
            <person name="Coleine C."/>
            <person name="Stajich J.E."/>
            <person name="Selbmann L."/>
        </authorList>
    </citation>
    <scope>NUCLEOTIDE SEQUENCE</scope>
    <source>
        <strain evidence="1">CCFEE 5737</strain>
    </source>
</reference>
<protein>
    <submittedName>
        <fullName evidence="1">Uncharacterized protein</fullName>
    </submittedName>
</protein>
<evidence type="ECO:0000313" key="2">
    <source>
        <dbReference type="Proteomes" id="UP001186974"/>
    </source>
</evidence>
<dbReference type="EMBL" id="JAWDJW010008896">
    <property type="protein sequence ID" value="KAK3060045.1"/>
    <property type="molecule type" value="Genomic_DNA"/>
</dbReference>
<dbReference type="Proteomes" id="UP001186974">
    <property type="component" value="Unassembled WGS sequence"/>
</dbReference>
<organism evidence="1 2">
    <name type="scientific">Coniosporium uncinatum</name>
    <dbReference type="NCBI Taxonomy" id="93489"/>
    <lineage>
        <taxon>Eukaryota</taxon>
        <taxon>Fungi</taxon>
        <taxon>Dikarya</taxon>
        <taxon>Ascomycota</taxon>
        <taxon>Pezizomycotina</taxon>
        <taxon>Dothideomycetes</taxon>
        <taxon>Dothideomycetes incertae sedis</taxon>
        <taxon>Coniosporium</taxon>
    </lineage>
</organism>
<sequence>CIEEIKAAERVREECRGWSLAEVNVLKAKLDTLERTSNWSILSASPTTLTLTYRSDLQLFFRPSSFQQSTTTVSPSSSPSPAGDDNSPLSLTYIGDSSSCSSSSSSQRSPQPLTTTKRFFLQLLRANLHSLPQASTPIPSLLALVSQGWQTCLAVSAQVQGLTTAYMTEESILSDERVAVACVLLLPTLQTKVRIGFEIGVGVGGGVGVGVGIHTALTTTAEVVYGERYDEPKMGEFLSQYVGRSVVLSDGERGAGVGAGAGAGAGWRDAVEELGQRLVRRGRKAGGRRV</sequence>
<proteinExistence type="predicted"/>
<keyword evidence="2" id="KW-1185">Reference proteome</keyword>